<dbReference type="GO" id="GO:0016787">
    <property type="term" value="F:hydrolase activity"/>
    <property type="evidence" value="ECO:0007669"/>
    <property type="project" value="UniProtKB-KW"/>
</dbReference>
<dbReference type="SUPFAM" id="SSF109854">
    <property type="entry name" value="DinB/YfiT-like putative metalloenzymes"/>
    <property type="match status" value="1"/>
</dbReference>
<gene>
    <name evidence="2" type="primary">yfiT</name>
    <name evidence="2" type="ORF">HG15A2_05730</name>
</gene>
<evidence type="ECO:0000259" key="1">
    <source>
        <dbReference type="Pfam" id="PF12867"/>
    </source>
</evidence>
<dbReference type="Pfam" id="PF12867">
    <property type="entry name" value="DinB_2"/>
    <property type="match status" value="1"/>
</dbReference>
<dbReference type="Proteomes" id="UP000319852">
    <property type="component" value="Chromosome"/>
</dbReference>
<reference evidence="2 3" key="1">
    <citation type="submission" date="2019-02" db="EMBL/GenBank/DDBJ databases">
        <title>Deep-cultivation of Planctomycetes and their phenomic and genomic characterization uncovers novel biology.</title>
        <authorList>
            <person name="Wiegand S."/>
            <person name="Jogler M."/>
            <person name="Boedeker C."/>
            <person name="Pinto D."/>
            <person name="Vollmers J."/>
            <person name="Rivas-Marin E."/>
            <person name="Kohn T."/>
            <person name="Peeters S.H."/>
            <person name="Heuer A."/>
            <person name="Rast P."/>
            <person name="Oberbeckmann S."/>
            <person name="Bunk B."/>
            <person name="Jeske O."/>
            <person name="Meyerdierks A."/>
            <person name="Storesund J.E."/>
            <person name="Kallscheuer N."/>
            <person name="Luecker S."/>
            <person name="Lage O.M."/>
            <person name="Pohl T."/>
            <person name="Merkel B.J."/>
            <person name="Hornburger P."/>
            <person name="Mueller R.-W."/>
            <person name="Bruemmer F."/>
            <person name="Labrenz M."/>
            <person name="Spormann A.M."/>
            <person name="Op den Camp H."/>
            <person name="Overmann J."/>
            <person name="Amann R."/>
            <person name="Jetten M.S.M."/>
            <person name="Mascher T."/>
            <person name="Medema M.H."/>
            <person name="Devos D.P."/>
            <person name="Kaster A.-K."/>
            <person name="Ovreas L."/>
            <person name="Rohde M."/>
            <person name="Galperin M.Y."/>
            <person name="Jogler C."/>
        </authorList>
    </citation>
    <scope>NUCLEOTIDE SEQUENCE [LARGE SCALE GENOMIC DNA]</scope>
    <source>
        <strain evidence="2 3">HG15A2</strain>
    </source>
</reference>
<keyword evidence="2" id="KW-0378">Hydrolase</keyword>
<dbReference type="AlphaFoldDB" id="A0A517MR04"/>
<dbReference type="InterPro" id="IPR024775">
    <property type="entry name" value="DinB-like"/>
</dbReference>
<dbReference type="InterPro" id="IPR034660">
    <property type="entry name" value="DinB/YfiT-like"/>
</dbReference>
<organism evidence="2 3">
    <name type="scientific">Adhaeretor mobilis</name>
    <dbReference type="NCBI Taxonomy" id="1930276"/>
    <lineage>
        <taxon>Bacteria</taxon>
        <taxon>Pseudomonadati</taxon>
        <taxon>Planctomycetota</taxon>
        <taxon>Planctomycetia</taxon>
        <taxon>Pirellulales</taxon>
        <taxon>Lacipirellulaceae</taxon>
        <taxon>Adhaeretor</taxon>
    </lineage>
</organism>
<proteinExistence type="predicted"/>
<dbReference type="EMBL" id="CP036263">
    <property type="protein sequence ID" value="QDS97312.1"/>
    <property type="molecule type" value="Genomic_DNA"/>
</dbReference>
<dbReference type="RefSeq" id="WP_145057590.1">
    <property type="nucleotide sequence ID" value="NZ_CP036263.1"/>
</dbReference>
<sequence>MSDTPEIIKAYSQGAKQLRDAVSQVGNDDWDKTPISGKWSIRQVVCHIADTEIVYADRMKRIIAEDNPTFFGMDPDVFAIGLVCEQRPWKTELDVIEAVRAHMLPILRASDTRTFERQGTHSLDGPMTLETLLQRITGHIPHHIGFIEEKLRAMDG</sequence>
<dbReference type="KEGG" id="amob:HG15A2_05730"/>
<feature type="domain" description="DinB-like" evidence="1">
    <location>
        <begin position="12"/>
        <end position="147"/>
    </location>
</feature>
<protein>
    <submittedName>
        <fullName evidence="2">Metal-dependent hydrolase YfiT</fullName>
        <ecNumber evidence="2">3.-.-.-</ecNumber>
    </submittedName>
</protein>
<dbReference type="OrthoDB" id="9793216at2"/>
<name>A0A517MR04_9BACT</name>
<keyword evidence="3" id="KW-1185">Reference proteome</keyword>
<evidence type="ECO:0000313" key="3">
    <source>
        <dbReference type="Proteomes" id="UP000319852"/>
    </source>
</evidence>
<evidence type="ECO:0000313" key="2">
    <source>
        <dbReference type="EMBL" id="QDS97312.1"/>
    </source>
</evidence>
<dbReference type="Gene3D" id="1.20.120.450">
    <property type="entry name" value="dinb family like domain"/>
    <property type="match status" value="1"/>
</dbReference>
<accession>A0A517MR04</accession>
<dbReference type="EC" id="3.-.-.-" evidence="2"/>